<proteinExistence type="inferred from homology"/>
<evidence type="ECO:0000256" key="11">
    <source>
        <dbReference type="ARBA" id="ARBA00023157"/>
    </source>
</evidence>
<keyword evidence="4 14" id="KW-1003">Cell membrane</keyword>
<evidence type="ECO:0000256" key="9">
    <source>
        <dbReference type="ARBA" id="ARBA00023002"/>
    </source>
</evidence>
<dbReference type="KEGG" id="haa:A5892_16675"/>
<evidence type="ECO:0000313" key="17">
    <source>
        <dbReference type="Proteomes" id="UP000077875"/>
    </source>
</evidence>
<dbReference type="GO" id="GO:0015035">
    <property type="term" value="F:protein-disulfide reductase activity"/>
    <property type="evidence" value="ECO:0007669"/>
    <property type="project" value="UniProtKB-UniRule"/>
</dbReference>
<keyword evidence="9 14" id="KW-0560">Oxidoreductase</keyword>
<organism evidence="16 17">
    <name type="scientific">Halotalea alkalilenta</name>
    <dbReference type="NCBI Taxonomy" id="376489"/>
    <lineage>
        <taxon>Bacteria</taxon>
        <taxon>Pseudomonadati</taxon>
        <taxon>Pseudomonadota</taxon>
        <taxon>Gammaproteobacteria</taxon>
        <taxon>Oceanospirillales</taxon>
        <taxon>Halomonadaceae</taxon>
        <taxon>Halotalea</taxon>
    </lineage>
</organism>
<dbReference type="GO" id="GO:0016740">
    <property type="term" value="F:transferase activity"/>
    <property type="evidence" value="ECO:0007669"/>
    <property type="project" value="UniProtKB-KW"/>
</dbReference>
<comment type="caution">
    <text evidence="14">Lacks conserved residue(s) required for the propagation of feature annotation.</text>
</comment>
<evidence type="ECO:0000256" key="15">
    <source>
        <dbReference type="SAM" id="Phobius"/>
    </source>
</evidence>
<comment type="subcellular location">
    <subcellularLocation>
        <location evidence="1">Cell inner membrane</location>
        <topology evidence="1">Multi-pass membrane protein</topology>
    </subcellularLocation>
    <subcellularLocation>
        <location evidence="14">Cell membrane</location>
        <topology evidence="14">Multi-pass membrane protein</topology>
    </subcellularLocation>
</comment>
<dbReference type="Proteomes" id="UP000077875">
    <property type="component" value="Chromosome"/>
</dbReference>
<dbReference type="STRING" id="376489.A5892_16675"/>
<feature type="topological domain" description="Cytoplasmic" evidence="14">
    <location>
        <begin position="166"/>
        <end position="179"/>
    </location>
</feature>
<gene>
    <name evidence="14" type="primary">dsbB</name>
    <name evidence="16" type="ORF">A5892_16675</name>
</gene>
<evidence type="ECO:0000256" key="4">
    <source>
        <dbReference type="ARBA" id="ARBA00022475"/>
    </source>
</evidence>
<keyword evidence="16" id="KW-0808">Transferase</keyword>
<dbReference type="GO" id="GO:0005886">
    <property type="term" value="C:plasma membrane"/>
    <property type="evidence" value="ECO:0007669"/>
    <property type="project" value="UniProtKB-SubCell"/>
</dbReference>
<feature type="topological domain" description="Cytoplasmic" evidence="14">
    <location>
        <begin position="66"/>
        <end position="71"/>
    </location>
</feature>
<keyword evidence="8 14" id="KW-1133">Transmembrane helix</keyword>
<feature type="transmembrane region" description="Helical" evidence="15">
    <location>
        <begin position="147"/>
        <end position="167"/>
    </location>
</feature>
<comment type="function">
    <text evidence="14">Required for disulfide bond formation in some periplasmic proteins. Acts by oxidizing the DsbA protein.</text>
</comment>
<dbReference type="InterPro" id="IPR022920">
    <property type="entry name" value="Disulphide_bond_form_DsbB"/>
</dbReference>
<dbReference type="RefSeq" id="WP_064123753.1">
    <property type="nucleotide sequence ID" value="NZ_CP015243.1"/>
</dbReference>
<evidence type="ECO:0000256" key="8">
    <source>
        <dbReference type="ARBA" id="ARBA00022989"/>
    </source>
</evidence>
<protein>
    <recommendedName>
        <fullName evidence="14">Disulfide bond formation protein B</fullName>
    </recommendedName>
    <alternativeName>
        <fullName evidence="14">Disulfide oxidoreductase</fullName>
    </alternativeName>
</protein>
<evidence type="ECO:0000256" key="2">
    <source>
        <dbReference type="ARBA" id="ARBA00008823"/>
    </source>
</evidence>
<accession>A0A172YI35</accession>
<evidence type="ECO:0000256" key="7">
    <source>
        <dbReference type="ARBA" id="ARBA00022982"/>
    </source>
</evidence>
<dbReference type="Gene3D" id="1.20.1550.10">
    <property type="entry name" value="DsbB-like"/>
    <property type="match status" value="1"/>
</dbReference>
<dbReference type="PANTHER" id="PTHR36570:SF3">
    <property type="entry name" value="DISULFIDE BOND FORMATION PROTEIN B"/>
    <property type="match status" value="1"/>
</dbReference>
<evidence type="ECO:0000256" key="3">
    <source>
        <dbReference type="ARBA" id="ARBA00022448"/>
    </source>
</evidence>
<feature type="transmembrane region" description="Helical" evidence="15">
    <location>
        <begin position="69"/>
        <end position="89"/>
    </location>
</feature>
<dbReference type="InterPro" id="IPR023380">
    <property type="entry name" value="DsbB-like_sf"/>
</dbReference>
<feature type="transmembrane region" description="Helical" evidence="15">
    <location>
        <begin position="44"/>
        <end position="62"/>
    </location>
</feature>
<feature type="topological domain" description="Cytoplasmic" evidence="14">
    <location>
        <begin position="1"/>
        <end position="13"/>
    </location>
</feature>
<feature type="topological domain" description="Periplasmic" evidence="14">
    <location>
        <begin position="31"/>
        <end position="48"/>
    </location>
</feature>
<dbReference type="InterPro" id="IPR003752">
    <property type="entry name" value="DiS_bond_form_DsbB/BdbC"/>
</dbReference>
<evidence type="ECO:0000256" key="1">
    <source>
        <dbReference type="ARBA" id="ARBA00004429"/>
    </source>
</evidence>
<keyword evidence="13 14" id="KW-0676">Redox-active center</keyword>
<evidence type="ECO:0000313" key="16">
    <source>
        <dbReference type="EMBL" id="ANF58900.1"/>
    </source>
</evidence>
<evidence type="ECO:0000256" key="5">
    <source>
        <dbReference type="ARBA" id="ARBA00022519"/>
    </source>
</evidence>
<evidence type="ECO:0000256" key="10">
    <source>
        <dbReference type="ARBA" id="ARBA00023136"/>
    </source>
</evidence>
<keyword evidence="12 14" id="KW-0143">Chaperone</keyword>
<dbReference type="GO" id="GO:0006457">
    <property type="term" value="P:protein folding"/>
    <property type="evidence" value="ECO:0007669"/>
    <property type="project" value="InterPro"/>
</dbReference>
<keyword evidence="10 14" id="KW-0472">Membrane</keyword>
<evidence type="ECO:0000256" key="14">
    <source>
        <dbReference type="HAMAP-Rule" id="MF_00286"/>
    </source>
</evidence>
<keyword evidence="3 14" id="KW-0813">Transport</keyword>
<keyword evidence="6 14" id="KW-0812">Transmembrane</keyword>
<dbReference type="Pfam" id="PF02600">
    <property type="entry name" value="DsbB"/>
    <property type="match status" value="1"/>
</dbReference>
<dbReference type="PANTHER" id="PTHR36570">
    <property type="entry name" value="DISULFIDE BOND FORMATION PROTEIN B"/>
    <property type="match status" value="1"/>
</dbReference>
<evidence type="ECO:0000256" key="13">
    <source>
        <dbReference type="ARBA" id="ARBA00023284"/>
    </source>
</evidence>
<name>A0A172YI35_9GAMM</name>
<dbReference type="InterPro" id="IPR050183">
    <property type="entry name" value="DsbB"/>
</dbReference>
<feature type="disulfide bond" description="Redox-active" evidence="14">
    <location>
        <begin position="40"/>
        <end position="43"/>
    </location>
</feature>
<dbReference type="GO" id="GO:0009055">
    <property type="term" value="F:electron transfer activity"/>
    <property type="evidence" value="ECO:0007669"/>
    <property type="project" value="UniProtKB-UniRule"/>
</dbReference>
<evidence type="ECO:0000256" key="12">
    <source>
        <dbReference type="ARBA" id="ARBA00023186"/>
    </source>
</evidence>
<keyword evidence="7 14" id="KW-0249">Electron transport</keyword>
<feature type="transmembrane region" description="Helical" evidence="15">
    <location>
        <begin position="12"/>
        <end position="32"/>
    </location>
</feature>
<dbReference type="HAMAP" id="MF_00286">
    <property type="entry name" value="DsbB"/>
    <property type="match status" value="1"/>
</dbReference>
<comment type="similarity">
    <text evidence="2 14">Belongs to the DsbB family.</text>
</comment>
<keyword evidence="11 14" id="KW-1015">Disulfide bond</keyword>
<dbReference type="AlphaFoldDB" id="A0A172YI35"/>
<sequence>MIDKLSRIICRGWCLLGVLICILMMAVALLLEHLWGLEPCPLCIFQRIAVIATFLVLLPGIFHNPKGKAGAVYGVGALITSGAGIALAGRHLWLQSLPPDAVPSCGPGLDYMLEVLPFWGVISQVLSGSGECAEIHGIWLGITLPGWTMMGFAVLALISIALILSSLRRGRRGPSKRLL</sequence>
<evidence type="ECO:0000256" key="6">
    <source>
        <dbReference type="ARBA" id="ARBA00022692"/>
    </source>
</evidence>
<keyword evidence="17" id="KW-1185">Reference proteome</keyword>
<keyword evidence="5" id="KW-0997">Cell inner membrane</keyword>
<reference evidence="16 17" key="1">
    <citation type="submission" date="2016-04" db="EMBL/GenBank/DDBJ databases">
        <title>Complete Genome Sequence of Halotalea alkalilenta IHB B 13600.</title>
        <authorList>
            <person name="Swarnkar M.K."/>
            <person name="Sharma A."/>
            <person name="Kaushal K."/>
            <person name="Soni R."/>
            <person name="Rana S."/>
            <person name="Singh A.K."/>
            <person name="Gulati A."/>
        </authorList>
    </citation>
    <scope>NUCLEOTIDE SEQUENCE [LARGE SCALE GENOMIC DNA]</scope>
    <source>
        <strain evidence="16 17">IHB B 13600</strain>
    </source>
</reference>
<dbReference type="SUPFAM" id="SSF158442">
    <property type="entry name" value="DsbB-like"/>
    <property type="match status" value="1"/>
</dbReference>
<dbReference type="EMBL" id="CP015243">
    <property type="protein sequence ID" value="ANF58900.1"/>
    <property type="molecule type" value="Genomic_DNA"/>
</dbReference>